<reference evidence="1 2" key="1">
    <citation type="journal article" date="2017" name="Mol. Biol. Evol.">
        <title>The 4-celled Tetrabaena socialis nuclear genome reveals the essential components for genetic control of cell number at the origin of multicellularity in the volvocine lineage.</title>
        <authorList>
            <person name="Featherston J."/>
            <person name="Arakaki Y."/>
            <person name="Hanschen E.R."/>
            <person name="Ferris P.J."/>
            <person name="Michod R.E."/>
            <person name="Olson B.J.S.C."/>
            <person name="Nozaki H."/>
            <person name="Durand P.M."/>
        </authorList>
    </citation>
    <scope>NUCLEOTIDE SEQUENCE [LARGE SCALE GENOMIC DNA]</scope>
    <source>
        <strain evidence="1 2">NIES-571</strain>
    </source>
</reference>
<feature type="non-terminal residue" evidence="1">
    <location>
        <position position="1"/>
    </location>
</feature>
<protein>
    <submittedName>
        <fullName evidence="1">Uncharacterized protein</fullName>
    </submittedName>
</protein>
<evidence type="ECO:0000313" key="2">
    <source>
        <dbReference type="Proteomes" id="UP000236333"/>
    </source>
</evidence>
<accession>A0A2J7ZHV5</accession>
<dbReference type="Proteomes" id="UP000236333">
    <property type="component" value="Unassembled WGS sequence"/>
</dbReference>
<name>A0A2J7ZHV5_9CHLO</name>
<dbReference type="OrthoDB" id="537650at2759"/>
<evidence type="ECO:0000313" key="1">
    <source>
        <dbReference type="EMBL" id="PNG99850.1"/>
    </source>
</evidence>
<dbReference type="EMBL" id="PGGS01002041">
    <property type="protein sequence ID" value="PNG99850.1"/>
    <property type="molecule type" value="Genomic_DNA"/>
</dbReference>
<keyword evidence="2" id="KW-1185">Reference proteome</keyword>
<organism evidence="1 2">
    <name type="scientific">Tetrabaena socialis</name>
    <dbReference type="NCBI Taxonomy" id="47790"/>
    <lineage>
        <taxon>Eukaryota</taxon>
        <taxon>Viridiplantae</taxon>
        <taxon>Chlorophyta</taxon>
        <taxon>core chlorophytes</taxon>
        <taxon>Chlorophyceae</taxon>
        <taxon>CS clade</taxon>
        <taxon>Chlamydomonadales</taxon>
        <taxon>Tetrabaenaceae</taxon>
        <taxon>Tetrabaena</taxon>
    </lineage>
</organism>
<gene>
    <name evidence="1" type="ORF">TSOC_014360</name>
</gene>
<feature type="non-terminal residue" evidence="1">
    <location>
        <position position="657"/>
    </location>
</feature>
<comment type="caution">
    <text evidence="1">The sequence shown here is derived from an EMBL/GenBank/DDBJ whole genome shotgun (WGS) entry which is preliminary data.</text>
</comment>
<sequence length="657" mass="72207">TDGRASQLYLDPSGAVERVKDWAAYLCTFAGLTERRGLAPLVLSGLIKTGKSYSQQEMVPAAVSAVLREQPSDCALAGITVLHLQGDKLTRQEGAGVLVYSLLEALVRWARDGNVPVAEAAWQEAQGLLAAPAGSVFYGTAGNTVISFLHAVKVPVLVLFDELQSFLQPTVDKELHAAGAEYIRDVLLKQLLVYGPRTCCWCLTGSGMALTWMSLAAMPSNGFALLSMVNQVDLPATYPQQHMQLVRSRLMTKYALGRAPGLDTRLLEWSETSPALVTVLLADWAGAGRPKNVDKFVSEFLVTKLVSESVKEWKLGLSGLSLEARSMVLDLAFAGVGTPIDFLDRGIQRFLAPHLETTDKGGMALTWMSLAAMPSNGFALFSMVNQVDLPATYPQQHMQLVRSRLMTKYALGRAPGLDTRLLEWSETSPALVTVLLADWAGAGRPKNVDKFVSEFLVTKLVSESVKEWKLGLSGLSLEARSMVLDLAFAGVGTPIDFLDRGIQRFLAPHLETTDKGLFYLKDDYQRQILRIIVNKDGSLRTDWGNLECSATLIQLDWGWTLLRLGEVADYLFGPRVQSRWVGKPKPAGSNGFRAVLESLANLVANKLPKDGSVASKWEAQVWFQEVLWSEWNSSDCSWYDKNKGLLLTNLDMLVFFL</sequence>
<proteinExistence type="predicted"/>
<dbReference type="AlphaFoldDB" id="A0A2J7ZHV5"/>